<comment type="caution">
    <text evidence="2">The sequence shown here is derived from an EMBL/GenBank/DDBJ whole genome shotgun (WGS) entry which is preliminary data.</text>
</comment>
<dbReference type="EMBL" id="CAUWAG010000013">
    <property type="protein sequence ID" value="CAJ2510171.1"/>
    <property type="molecule type" value="Genomic_DNA"/>
</dbReference>
<accession>A0AAI8YK28</accession>
<dbReference type="Gene3D" id="3.30.470.30">
    <property type="entry name" value="DNA ligase/mRNA capping enzyme"/>
    <property type="match status" value="1"/>
</dbReference>
<dbReference type="AlphaFoldDB" id="A0AAI8YK28"/>
<protein>
    <submittedName>
        <fullName evidence="2">Uu.00g060710.m01.CDS01</fullName>
    </submittedName>
</protein>
<reference evidence="2" key="1">
    <citation type="submission" date="2023-10" db="EMBL/GenBank/DDBJ databases">
        <authorList>
            <person name="Hackl T."/>
        </authorList>
    </citation>
    <scope>NUCLEOTIDE SEQUENCE</scope>
</reference>
<dbReference type="InterPro" id="IPR021122">
    <property type="entry name" value="RNA_ligase_dom_REL/Rnl2"/>
</dbReference>
<sequence>MAIVHIDGWTCAVKTGKFSVGDLVLFFEIDCFLPASDPRFMPLSNFSTWNGTKGFHVKSIMMGKEISQGLVYPIKEFPEVTNVLDAVKKTEGGDVAVEKIMKMSFEAPLKVQKWELSATESTRSLGAPPAFIPKTDIERVQNCGNLYTAEYKNVVFQESTKMDGMAMTVYFVRRDSQWYKSVPPLPAGSKSDMPQGRIGVCSRKHDLPESSAEGRWWEVALANGLPKKLANINRNVAVQGELCGESIARNREGFAKGQHEFYVYRMFDIDAQSFVPPKVTEERAGLLGLRHVPVQGYFKLHEIAKNQEGLLKRAVGTGVHGKNREGLVYKNCTDGRCFKVISNTYLVENGE</sequence>
<evidence type="ECO:0000313" key="3">
    <source>
        <dbReference type="Proteomes" id="UP001295740"/>
    </source>
</evidence>
<dbReference type="Pfam" id="PF21189">
    <property type="entry name" value="PHA02142"/>
    <property type="match status" value="1"/>
</dbReference>
<feature type="domain" description="RNA ligase" evidence="1">
    <location>
        <begin position="156"/>
        <end position="341"/>
    </location>
</feature>
<proteinExistence type="predicted"/>
<dbReference type="Proteomes" id="UP001295740">
    <property type="component" value="Unassembled WGS sequence"/>
</dbReference>
<evidence type="ECO:0000313" key="2">
    <source>
        <dbReference type="EMBL" id="CAJ2510171.1"/>
    </source>
</evidence>
<dbReference type="SUPFAM" id="SSF56091">
    <property type="entry name" value="DNA ligase/mRNA capping enzyme, catalytic domain"/>
    <property type="match status" value="1"/>
</dbReference>
<evidence type="ECO:0000259" key="1">
    <source>
        <dbReference type="Pfam" id="PF09414"/>
    </source>
</evidence>
<organism evidence="2 3">
    <name type="scientific">Anthostomella pinea</name>
    <dbReference type="NCBI Taxonomy" id="933095"/>
    <lineage>
        <taxon>Eukaryota</taxon>
        <taxon>Fungi</taxon>
        <taxon>Dikarya</taxon>
        <taxon>Ascomycota</taxon>
        <taxon>Pezizomycotina</taxon>
        <taxon>Sordariomycetes</taxon>
        <taxon>Xylariomycetidae</taxon>
        <taxon>Xylariales</taxon>
        <taxon>Xylariaceae</taxon>
        <taxon>Anthostomella</taxon>
    </lineage>
</organism>
<dbReference type="Pfam" id="PF09414">
    <property type="entry name" value="RNA_ligase"/>
    <property type="match status" value="1"/>
</dbReference>
<keyword evidence="3" id="KW-1185">Reference proteome</keyword>
<name>A0AAI8YK28_9PEZI</name>
<gene>
    <name evidence="2" type="ORF">KHLLAP_LOCUS10639</name>
</gene>